<dbReference type="Proteomes" id="UP000824130">
    <property type="component" value="Unassembled WGS sequence"/>
</dbReference>
<dbReference type="PANTHER" id="PTHR43218:SF1">
    <property type="entry name" value="PHOSPHORIBOSYLTRANSFERASE"/>
    <property type="match status" value="1"/>
</dbReference>
<dbReference type="Gene3D" id="3.40.50.2020">
    <property type="match status" value="1"/>
</dbReference>
<evidence type="ECO:0000259" key="1">
    <source>
        <dbReference type="Pfam" id="PF00156"/>
    </source>
</evidence>
<name>A0A9D1N5I8_9FIRM</name>
<reference evidence="2" key="1">
    <citation type="submission" date="2020-10" db="EMBL/GenBank/DDBJ databases">
        <authorList>
            <person name="Gilroy R."/>
        </authorList>
    </citation>
    <scope>NUCLEOTIDE SEQUENCE</scope>
    <source>
        <strain evidence="2">ChiSjej4B22-8349</strain>
    </source>
</reference>
<comment type="caution">
    <text evidence="2">The sequence shown here is derived from an EMBL/GenBank/DDBJ whole genome shotgun (WGS) entry which is preliminary data.</text>
</comment>
<dbReference type="SUPFAM" id="SSF53271">
    <property type="entry name" value="PRTase-like"/>
    <property type="match status" value="1"/>
</dbReference>
<dbReference type="EMBL" id="DVOB01000053">
    <property type="protein sequence ID" value="HIU95534.1"/>
    <property type="molecule type" value="Genomic_DNA"/>
</dbReference>
<dbReference type="CDD" id="cd06223">
    <property type="entry name" value="PRTases_typeI"/>
    <property type="match status" value="1"/>
</dbReference>
<dbReference type="AlphaFoldDB" id="A0A9D1N5I8"/>
<keyword evidence="2" id="KW-0328">Glycosyltransferase</keyword>
<accession>A0A9D1N5I8</accession>
<dbReference type="InterPro" id="IPR029057">
    <property type="entry name" value="PRTase-like"/>
</dbReference>
<evidence type="ECO:0000313" key="2">
    <source>
        <dbReference type="EMBL" id="HIU95534.1"/>
    </source>
</evidence>
<dbReference type="InterPro" id="IPR000836">
    <property type="entry name" value="PRTase_dom"/>
</dbReference>
<reference evidence="2" key="2">
    <citation type="journal article" date="2021" name="PeerJ">
        <title>Extensive microbial diversity within the chicken gut microbiome revealed by metagenomics and culture.</title>
        <authorList>
            <person name="Gilroy R."/>
            <person name="Ravi A."/>
            <person name="Getino M."/>
            <person name="Pursley I."/>
            <person name="Horton D.L."/>
            <person name="Alikhan N.F."/>
            <person name="Baker D."/>
            <person name="Gharbi K."/>
            <person name="Hall N."/>
            <person name="Watson M."/>
            <person name="Adriaenssens E.M."/>
            <person name="Foster-Nyarko E."/>
            <person name="Jarju S."/>
            <person name="Secka A."/>
            <person name="Antonio M."/>
            <person name="Oren A."/>
            <person name="Chaudhuri R.R."/>
            <person name="La Ragione R."/>
            <person name="Hildebrand F."/>
            <person name="Pallen M.J."/>
        </authorList>
    </citation>
    <scope>NUCLEOTIDE SEQUENCE</scope>
    <source>
        <strain evidence="2">ChiSjej4B22-8349</strain>
    </source>
</reference>
<proteinExistence type="predicted"/>
<organism evidence="2 3">
    <name type="scientific">Candidatus Allocopromorpha excrementipullorum</name>
    <dbReference type="NCBI Taxonomy" id="2840743"/>
    <lineage>
        <taxon>Bacteria</taxon>
        <taxon>Bacillati</taxon>
        <taxon>Bacillota</taxon>
        <taxon>Clostridia</taxon>
        <taxon>Eubacteriales</taxon>
        <taxon>Eubacteriaceae</taxon>
        <taxon>Eubacteriaceae incertae sedis</taxon>
        <taxon>Candidatus Allocopromorpha</taxon>
    </lineage>
</organism>
<sequence length="187" mass="20664">MKKFYEMQVAGLTRRLPLCRVNKDLNIAAFVMFGDVELTERCAAALLEKAPQFDVLVTAESKGIMLLYEMAKQSGHNYYVVMRKEAKLYMNDVLTTEVDSITTDHRQTLCMGGDDVEAVRGKRVLLVDDVISTGETLAAMEKLIRTAGGEIAGRMAVLAEGDAIGREDIICLETLPVFDGQGEPVRE</sequence>
<keyword evidence="2" id="KW-0808">Transferase</keyword>
<feature type="domain" description="Phosphoribosyltransferase" evidence="1">
    <location>
        <begin position="43"/>
        <end position="171"/>
    </location>
</feature>
<dbReference type="GO" id="GO:0003999">
    <property type="term" value="F:adenine phosphoribosyltransferase activity"/>
    <property type="evidence" value="ECO:0007669"/>
    <property type="project" value="UniProtKB-EC"/>
</dbReference>
<protein>
    <submittedName>
        <fullName evidence="2">Adenine phosphoribosyltransferase</fullName>
        <ecNumber evidence="2">2.4.2.7</ecNumber>
    </submittedName>
</protein>
<evidence type="ECO:0000313" key="3">
    <source>
        <dbReference type="Proteomes" id="UP000824130"/>
    </source>
</evidence>
<dbReference type="EC" id="2.4.2.7" evidence="2"/>
<dbReference type="NCBIfam" id="NF005592">
    <property type="entry name" value="PRK07322.1"/>
    <property type="match status" value="1"/>
</dbReference>
<dbReference type="Pfam" id="PF00156">
    <property type="entry name" value="Pribosyltran"/>
    <property type="match status" value="1"/>
</dbReference>
<dbReference type="PANTHER" id="PTHR43218">
    <property type="entry name" value="PHOSPHORIBOSYLTRANSFERASE-RELATED"/>
    <property type="match status" value="1"/>
</dbReference>
<gene>
    <name evidence="2" type="ORF">IAD25_02325</name>
</gene>